<dbReference type="SUPFAM" id="SSF53756">
    <property type="entry name" value="UDP-Glycosyltransferase/glycogen phosphorylase"/>
    <property type="match status" value="1"/>
</dbReference>
<reference evidence="4" key="1">
    <citation type="submission" date="2023-04" db="EMBL/GenBank/DDBJ databases">
        <title>Phytophthora lilii NBRC 32176.</title>
        <authorList>
            <person name="Ichikawa N."/>
            <person name="Sato H."/>
            <person name="Tonouchi N."/>
        </authorList>
    </citation>
    <scope>NUCLEOTIDE SEQUENCE</scope>
    <source>
        <strain evidence="4">NBRC 32176</strain>
    </source>
</reference>
<dbReference type="OrthoDB" id="72938at2759"/>
<sequence length="561" mass="61983">MRNVLRLLSALLAVVCPAEGQAPGLQISFPAQHSWWQVSNDEGLLPRLPVYFQTQNFHIPEDGFLFVTGSKVPEEGYRQTARANSLVISDVGPGTQFWKLELRSWNDSSVAEATLHVEVVVDPSDQRSPLRYRLKDKEKRPTVLVNLKRARGSKTNSSGEVLPVCFVSSSVTGFDGQRRMWLQIMRGLSSDATHDAVKLQFAVKTFDKVVADAPLAVSMREMNVSLRGLPLEFPLARDNSRLISMQDQPALLQLDPPYTARVWTDVVNALRSPCANGVIVFSNSRSISDELLVLAARLAGVKGIVMEFANLFPTPVEVDVLLAPSHFAMEHFSVVRNVHSRHKVVLSTAVNVQQFKPAEVLLSDDKEFVIGYVGRLAPEKSIGVLLAMMRILSPLCSHCRLRVIGDGPQKAHLQSLAAEWGLLDTKVDFANGIFNDDAALLDQLHQLHAFASPMFVETLGIAVLEAMSAGIPVVGFISAGTTEFLEDNVNCVAVTNATPEKFAEAVLKLVNNSELRLRLGRQARRTVTERFSTQKGLSQYARLYERIGPPVREISTGRRME</sequence>
<dbReference type="Pfam" id="PF00534">
    <property type="entry name" value="Glycos_transf_1"/>
    <property type="match status" value="1"/>
</dbReference>
<evidence type="ECO:0000256" key="2">
    <source>
        <dbReference type="SAM" id="SignalP"/>
    </source>
</evidence>
<keyword evidence="1" id="KW-0328">Glycosyltransferase</keyword>
<evidence type="ECO:0000313" key="4">
    <source>
        <dbReference type="EMBL" id="GMF15529.1"/>
    </source>
</evidence>
<feature type="chain" id="PRO_5040943212" evidence="2">
    <location>
        <begin position="21"/>
        <end position="561"/>
    </location>
</feature>
<name>A0A9W6TJQ2_9STRA</name>
<dbReference type="GO" id="GO:0016757">
    <property type="term" value="F:glycosyltransferase activity"/>
    <property type="evidence" value="ECO:0007669"/>
    <property type="project" value="UniProtKB-KW"/>
</dbReference>
<dbReference type="Proteomes" id="UP001165083">
    <property type="component" value="Unassembled WGS sequence"/>
</dbReference>
<keyword evidence="5" id="KW-1185">Reference proteome</keyword>
<feature type="signal peptide" evidence="2">
    <location>
        <begin position="1"/>
        <end position="20"/>
    </location>
</feature>
<evidence type="ECO:0000313" key="5">
    <source>
        <dbReference type="Proteomes" id="UP001165083"/>
    </source>
</evidence>
<protein>
    <submittedName>
        <fullName evidence="4">Unnamed protein product</fullName>
    </submittedName>
</protein>
<evidence type="ECO:0000259" key="3">
    <source>
        <dbReference type="Pfam" id="PF00534"/>
    </source>
</evidence>
<dbReference type="PANTHER" id="PTHR45947">
    <property type="entry name" value="SULFOQUINOVOSYL TRANSFERASE SQD2"/>
    <property type="match status" value="1"/>
</dbReference>
<proteinExistence type="predicted"/>
<dbReference type="EMBL" id="BSXW01000225">
    <property type="protein sequence ID" value="GMF15529.1"/>
    <property type="molecule type" value="Genomic_DNA"/>
</dbReference>
<keyword evidence="1" id="KW-0808">Transferase</keyword>
<dbReference type="InterPro" id="IPR050194">
    <property type="entry name" value="Glycosyltransferase_grp1"/>
</dbReference>
<keyword evidence="2" id="KW-0732">Signal</keyword>
<dbReference type="Gene3D" id="3.40.50.2000">
    <property type="entry name" value="Glycogen Phosphorylase B"/>
    <property type="match status" value="2"/>
</dbReference>
<feature type="domain" description="Glycosyl transferase family 1" evidence="3">
    <location>
        <begin position="360"/>
        <end position="525"/>
    </location>
</feature>
<dbReference type="CDD" id="cd03801">
    <property type="entry name" value="GT4_PimA-like"/>
    <property type="match status" value="1"/>
</dbReference>
<dbReference type="InterPro" id="IPR001296">
    <property type="entry name" value="Glyco_trans_1"/>
</dbReference>
<dbReference type="AlphaFoldDB" id="A0A9W6TJQ2"/>
<accession>A0A9W6TJQ2</accession>
<evidence type="ECO:0000256" key="1">
    <source>
        <dbReference type="ARBA" id="ARBA00022676"/>
    </source>
</evidence>
<gene>
    <name evidence="4" type="ORF">Plil01_000535700</name>
</gene>
<comment type="caution">
    <text evidence="4">The sequence shown here is derived from an EMBL/GenBank/DDBJ whole genome shotgun (WGS) entry which is preliminary data.</text>
</comment>
<dbReference type="PANTHER" id="PTHR45947:SF3">
    <property type="entry name" value="SULFOQUINOVOSYL TRANSFERASE SQD2"/>
    <property type="match status" value="1"/>
</dbReference>
<organism evidence="4 5">
    <name type="scientific">Phytophthora lilii</name>
    <dbReference type="NCBI Taxonomy" id="2077276"/>
    <lineage>
        <taxon>Eukaryota</taxon>
        <taxon>Sar</taxon>
        <taxon>Stramenopiles</taxon>
        <taxon>Oomycota</taxon>
        <taxon>Peronosporomycetes</taxon>
        <taxon>Peronosporales</taxon>
        <taxon>Peronosporaceae</taxon>
        <taxon>Phytophthora</taxon>
    </lineage>
</organism>